<comment type="caution">
    <text evidence="1">The sequence shown here is derived from an EMBL/GenBank/DDBJ whole genome shotgun (WGS) entry which is preliminary data.</text>
</comment>
<dbReference type="Proteomes" id="UP001194714">
    <property type="component" value="Unassembled WGS sequence"/>
</dbReference>
<organism evidence="1 2">
    <name type="scientific">Candidatus Neptunichlamydia vexilliferae</name>
    <dbReference type="NCBI Taxonomy" id="1651774"/>
    <lineage>
        <taxon>Bacteria</taxon>
        <taxon>Pseudomonadati</taxon>
        <taxon>Chlamydiota</taxon>
        <taxon>Chlamydiia</taxon>
        <taxon>Parachlamydiales</taxon>
        <taxon>Simkaniaceae</taxon>
        <taxon>Candidatus Neptunichlamydia</taxon>
    </lineage>
</organism>
<accession>A0ABS0AZK0</accession>
<gene>
    <name evidence="1" type="ORF">NEPTK9_001065</name>
</gene>
<dbReference type="EMBL" id="JAAEJV010000027">
    <property type="protein sequence ID" value="MBF5059551.1"/>
    <property type="molecule type" value="Genomic_DNA"/>
</dbReference>
<evidence type="ECO:0008006" key="3">
    <source>
        <dbReference type="Google" id="ProtNLM"/>
    </source>
</evidence>
<reference evidence="1 2" key="1">
    <citation type="submission" date="2020-01" db="EMBL/GenBank/DDBJ databases">
        <title>Draft genome sequence of Cand. Neptunochlamydia vexilliferae K9.</title>
        <authorList>
            <person name="Schulz F."/>
            <person name="Koestlbacher S."/>
            <person name="Wascher F."/>
            <person name="Pizzetti I."/>
            <person name="Horn M."/>
        </authorList>
    </citation>
    <scope>NUCLEOTIDE SEQUENCE [LARGE SCALE GENOMIC DNA]</scope>
    <source>
        <strain evidence="1 2">K9</strain>
    </source>
</reference>
<name>A0ABS0AZK0_9BACT</name>
<keyword evidence="2" id="KW-1185">Reference proteome</keyword>
<dbReference type="RefSeq" id="WP_194847857.1">
    <property type="nucleotide sequence ID" value="NZ_JAAEJV010000027.1"/>
</dbReference>
<evidence type="ECO:0000313" key="1">
    <source>
        <dbReference type="EMBL" id="MBF5059551.1"/>
    </source>
</evidence>
<sequence>MKALSENTDQNSRKKCKKVYRSQSTVSRKVVAFEEFMNLEHHKNSERCVAKLLEVPNSTMRSWRKKESDNEELSAFFETPVGAIFLEKNVLAVMKISKCGPSGIRGVEDYLQCLEKSVCKGERGPKILWQYFFTPSCKGSKELFLPSS</sequence>
<proteinExistence type="predicted"/>
<protein>
    <recommendedName>
        <fullName evidence="3">Transposase</fullName>
    </recommendedName>
</protein>
<evidence type="ECO:0000313" key="2">
    <source>
        <dbReference type="Proteomes" id="UP001194714"/>
    </source>
</evidence>